<sequence length="47" mass="5170">MAPGSRYKARLLTNPNDAILNGEDKQKSKVSAPWLGLLTNMLAGWLE</sequence>
<evidence type="ECO:0000313" key="1">
    <source>
        <dbReference type="EMBL" id="ACA69646.1"/>
    </source>
</evidence>
<name>A0A0H3B5B3_YERPY</name>
<protein>
    <submittedName>
        <fullName evidence="1">Uncharacterized protein</fullName>
    </submittedName>
</protein>
<accession>A0A0H3B5B3</accession>
<organism evidence="1">
    <name type="scientific">Yersinia pseudotuberculosis serotype O:3 (strain YPIII)</name>
    <dbReference type="NCBI Taxonomy" id="502800"/>
    <lineage>
        <taxon>Bacteria</taxon>
        <taxon>Pseudomonadati</taxon>
        <taxon>Pseudomonadota</taxon>
        <taxon>Gammaproteobacteria</taxon>
        <taxon>Enterobacterales</taxon>
        <taxon>Yersiniaceae</taxon>
        <taxon>Yersinia</taxon>
    </lineage>
</organism>
<proteinExistence type="predicted"/>
<dbReference type="AlphaFoldDB" id="A0A0H3B5B3"/>
<dbReference type="KEGG" id="ypy:YPK_3379"/>
<dbReference type="EMBL" id="CP000950">
    <property type="protein sequence ID" value="ACA69646.1"/>
    <property type="molecule type" value="Genomic_DNA"/>
</dbReference>
<dbReference type="AntiFam" id="ANF00052">
    <property type="entry name" value="Translation of DNA tandem repeat"/>
</dbReference>
<reference evidence="1" key="1">
    <citation type="submission" date="2008-02" db="EMBL/GenBank/DDBJ databases">
        <title>Complete sequence of Yersinia pseudotuberculosis YPIII.</title>
        <authorList>
            <consortium name="US DOE Joint Genome Institute"/>
            <person name="Challacombe J.F."/>
            <person name="Bruce D."/>
            <person name="Detter J.C."/>
            <person name="Green L."/>
            <person name="Land M."/>
            <person name="Munk C."/>
            <person name="Lindler L.E."/>
            <person name="Nikolich M.P."/>
            <person name="Brettin T."/>
        </authorList>
    </citation>
    <scope>NUCLEOTIDE SEQUENCE</scope>
    <source>
        <strain evidence="1">YPIII</strain>
    </source>
</reference>
<gene>
    <name evidence="1" type="ordered locus">YPK_3379</name>
</gene>